<keyword evidence="3 6" id="KW-0067">ATP-binding</keyword>
<evidence type="ECO:0000256" key="1">
    <source>
        <dbReference type="ARBA" id="ARBA00022448"/>
    </source>
</evidence>
<feature type="compositionally biased region" description="Basic residues" evidence="4">
    <location>
        <begin position="398"/>
        <end position="419"/>
    </location>
</feature>
<reference evidence="6 7" key="2">
    <citation type="journal article" date="2020" name="Cell Rep.">
        <title>Acquisition and Adaptation of Ultra-small Parasitic Reduced Genome Bacteria to Mammalian Hosts.</title>
        <authorList>
            <person name="McLean J.S."/>
            <person name="Bor B."/>
            <person name="Kerns K.A."/>
            <person name="Liu Q."/>
            <person name="To T.T."/>
            <person name="Solden L."/>
            <person name="Hendrickson E.L."/>
            <person name="Wrighton K."/>
            <person name="Shi W."/>
            <person name="He X."/>
        </authorList>
    </citation>
    <scope>NUCLEOTIDE SEQUENCE [LARGE SCALE GENOMIC DNA]</scope>
    <source>
        <strain evidence="6 7">TM7_KMM_G3_1_HOT_351</strain>
    </source>
</reference>
<dbReference type="SMART" id="SM00382">
    <property type="entry name" value="AAA"/>
    <property type="match status" value="1"/>
</dbReference>
<dbReference type="InterPro" id="IPR027417">
    <property type="entry name" value="P-loop_NTPase"/>
</dbReference>
<dbReference type="InterPro" id="IPR017911">
    <property type="entry name" value="MacB-like_ATP-bd"/>
</dbReference>
<comment type="caution">
    <text evidence="6">The sequence shown here is derived from an EMBL/GenBank/DDBJ whole genome shotgun (WGS) entry which is preliminary data.</text>
</comment>
<feature type="domain" description="ABC transporter" evidence="5">
    <location>
        <begin position="15"/>
        <end position="253"/>
    </location>
</feature>
<evidence type="ECO:0000313" key="6">
    <source>
        <dbReference type="EMBL" id="RYC73104.1"/>
    </source>
</evidence>
<evidence type="ECO:0000259" key="5">
    <source>
        <dbReference type="PROSITE" id="PS50893"/>
    </source>
</evidence>
<dbReference type="Gene3D" id="3.40.50.300">
    <property type="entry name" value="P-loop containing nucleotide triphosphate hydrolases"/>
    <property type="match status" value="1"/>
</dbReference>
<gene>
    <name evidence="6" type="primary">macB</name>
    <name evidence="6" type="ORF">G3KMM_00544</name>
</gene>
<protein>
    <submittedName>
        <fullName evidence="6">Macrolide export ATP-binding/permease protein MacB</fullName>
        <ecNumber evidence="6">3.6.3.-</ecNumber>
    </submittedName>
</protein>
<dbReference type="CDD" id="cd03255">
    <property type="entry name" value="ABC_MJ0796_LolCDE_FtsE"/>
    <property type="match status" value="1"/>
</dbReference>
<name>A0ABY0FJC8_9BACT</name>
<accession>A0ABY0FJC8</accession>
<evidence type="ECO:0000256" key="3">
    <source>
        <dbReference type="ARBA" id="ARBA00022840"/>
    </source>
</evidence>
<dbReference type="PROSITE" id="PS50893">
    <property type="entry name" value="ABC_TRANSPORTER_2"/>
    <property type="match status" value="1"/>
</dbReference>
<keyword evidence="6" id="KW-0378">Hydrolase</keyword>
<dbReference type="EMBL" id="PRLL01000029">
    <property type="protein sequence ID" value="RYC73104.1"/>
    <property type="molecule type" value="Genomic_DNA"/>
</dbReference>
<dbReference type="PANTHER" id="PTHR24220:SF86">
    <property type="entry name" value="ABC TRANSPORTER ABCH.1"/>
    <property type="match status" value="1"/>
</dbReference>
<dbReference type="InterPro" id="IPR003593">
    <property type="entry name" value="AAA+_ATPase"/>
</dbReference>
<dbReference type="Pfam" id="PF00005">
    <property type="entry name" value="ABC_tran"/>
    <property type="match status" value="1"/>
</dbReference>
<keyword evidence="2" id="KW-0547">Nucleotide-binding</keyword>
<feature type="compositionally biased region" description="Basic and acidic residues" evidence="4">
    <location>
        <begin position="388"/>
        <end position="397"/>
    </location>
</feature>
<evidence type="ECO:0000256" key="4">
    <source>
        <dbReference type="SAM" id="MobiDB-lite"/>
    </source>
</evidence>
<dbReference type="Proteomes" id="UP001191004">
    <property type="component" value="Unassembled WGS sequence"/>
</dbReference>
<sequence length="419" mass="46787">MSHKGNIRKDNSLLIELKNITRSFGYGEAESFALNDFNLEVKPGEFIMIMGPSGCGKTTLLNIIGLLDFPTSGSYYLDSERTTVFSKSRQAHIRAQKIGFIFQDFNLIPKMTILENVSLPLVYAGVPKTKRLIKSSEMLSYLNMQKREYYYPYQLSGGQKQRVAIARALVSAPEIILADEPTGNLDSHNAHLVMEELRRIHSKGNTIIMVTHNPNLTSYATRVIHMLDGRIATDIKTVADEDLPERIKVNFFKKSSEPIRETIDDLPQVEEISETQTIKVRPIQQVGAKNPEAFHSSISDSNRLPIVPPDPSLVAAPAEAISIENNEPKSPNLSYKYPTTSEISITNHETTQPAKTPVKTDSTSKKPDFPVVSSASSDGSIRIVKKVTSIEELEKPYKKSKFKAKPAKTNKKQAKGRRK</sequence>
<dbReference type="InterPro" id="IPR017871">
    <property type="entry name" value="ABC_transporter-like_CS"/>
</dbReference>
<dbReference type="GO" id="GO:0016787">
    <property type="term" value="F:hydrolase activity"/>
    <property type="evidence" value="ECO:0007669"/>
    <property type="project" value="UniProtKB-KW"/>
</dbReference>
<keyword evidence="7" id="KW-1185">Reference proteome</keyword>
<dbReference type="PROSITE" id="PS00211">
    <property type="entry name" value="ABC_TRANSPORTER_1"/>
    <property type="match status" value="1"/>
</dbReference>
<evidence type="ECO:0000313" key="7">
    <source>
        <dbReference type="Proteomes" id="UP001191004"/>
    </source>
</evidence>
<dbReference type="InterPro" id="IPR003439">
    <property type="entry name" value="ABC_transporter-like_ATP-bd"/>
</dbReference>
<dbReference type="PANTHER" id="PTHR24220">
    <property type="entry name" value="IMPORT ATP-BINDING PROTEIN"/>
    <property type="match status" value="1"/>
</dbReference>
<dbReference type="EC" id="3.6.3.-" evidence="6"/>
<proteinExistence type="predicted"/>
<feature type="region of interest" description="Disordered" evidence="4">
    <location>
        <begin position="343"/>
        <end position="419"/>
    </location>
</feature>
<dbReference type="GO" id="GO:0005524">
    <property type="term" value="F:ATP binding"/>
    <property type="evidence" value="ECO:0007669"/>
    <property type="project" value="UniProtKB-KW"/>
</dbReference>
<dbReference type="InterPro" id="IPR015854">
    <property type="entry name" value="ABC_transpr_LolD-like"/>
</dbReference>
<dbReference type="RefSeq" id="WP_129605281.1">
    <property type="nucleotide sequence ID" value="NZ_PRLL01000029.1"/>
</dbReference>
<evidence type="ECO:0000256" key="2">
    <source>
        <dbReference type="ARBA" id="ARBA00022741"/>
    </source>
</evidence>
<keyword evidence="1" id="KW-0813">Transport</keyword>
<reference evidence="6 7" key="1">
    <citation type="journal article" date="2018" name="bioRxiv">
        <title>Evidence of independent acquisition and adaption of ultra-small bacteria to human hosts across the highly diverse yet reduced genomes of the phylum Saccharibacteria.</title>
        <authorList>
            <person name="McLean J.S."/>
            <person name="Bor B."/>
            <person name="To T.T."/>
            <person name="Liu Q."/>
            <person name="Kearns K.A."/>
            <person name="Solden L.M."/>
            <person name="Wrighton K.C."/>
            <person name="He X."/>
            <person name="Shi W."/>
        </authorList>
    </citation>
    <scope>NUCLEOTIDE SEQUENCE [LARGE SCALE GENOMIC DNA]</scope>
    <source>
        <strain evidence="6 7">TM7_KMM_G3_1_HOT_351</strain>
    </source>
</reference>
<dbReference type="SUPFAM" id="SSF52540">
    <property type="entry name" value="P-loop containing nucleoside triphosphate hydrolases"/>
    <property type="match status" value="1"/>
</dbReference>
<feature type="compositionally biased region" description="Polar residues" evidence="4">
    <location>
        <begin position="343"/>
        <end position="354"/>
    </location>
</feature>
<organism evidence="6 7">
    <name type="scientific">Candidatus Nanosyncoccus nanoralicus</name>
    <dbReference type="NCBI Taxonomy" id="2171996"/>
    <lineage>
        <taxon>Bacteria</taxon>
        <taxon>Candidatus Saccharimonadota</taxon>
        <taxon>Candidatus Nanosyncoccalia</taxon>
        <taxon>Candidatus Nanosyncoccales</taxon>
        <taxon>Candidatus Nanosyncoccaceae</taxon>
        <taxon>Candidatus Nanosyncoccus</taxon>
    </lineage>
</organism>